<keyword evidence="6" id="KW-0812">Transmembrane</keyword>
<gene>
    <name evidence="9" type="primary">tar</name>
    <name evidence="9" type="ORF">JDO7802_03482</name>
</gene>
<comment type="similarity">
    <text evidence="2">Belongs to the methyl-accepting chemotaxis (MCP) protein family.</text>
</comment>
<dbReference type="PANTHER" id="PTHR43531">
    <property type="entry name" value="PROTEIN ICFG"/>
    <property type="match status" value="1"/>
</dbReference>
<keyword evidence="4" id="KW-0175">Coiled coil</keyword>
<feature type="domain" description="Methyl-accepting transducer" evidence="7">
    <location>
        <begin position="344"/>
        <end position="573"/>
    </location>
</feature>
<dbReference type="InterPro" id="IPR051310">
    <property type="entry name" value="MCP_chemotaxis"/>
</dbReference>
<dbReference type="GO" id="GO:0016020">
    <property type="term" value="C:membrane"/>
    <property type="evidence" value="ECO:0007669"/>
    <property type="project" value="InterPro"/>
</dbReference>
<evidence type="ECO:0000313" key="9">
    <source>
        <dbReference type="EMBL" id="CTQ51442.1"/>
    </source>
</evidence>
<protein>
    <submittedName>
        <fullName evidence="9">Aspartate chemoreceptor protein</fullName>
    </submittedName>
</protein>
<feature type="domain" description="HAMP" evidence="8">
    <location>
        <begin position="287"/>
        <end position="339"/>
    </location>
</feature>
<name>A0A0M6YM48_9RHOB</name>
<keyword evidence="9" id="KW-0675">Receptor</keyword>
<dbReference type="Gene3D" id="6.10.340.10">
    <property type="match status" value="1"/>
</dbReference>
<dbReference type="SUPFAM" id="SSF58104">
    <property type="entry name" value="Methyl-accepting chemotaxis protein (MCP) signaling domain"/>
    <property type="match status" value="1"/>
</dbReference>
<sequence length="621" mass="65698">MSVTRDGVASWWQSASFQTRLLAPLLTLLAILVGLVTAMSVFSFETRVEAEFQHRLRFAEDVARPPLAQALWDLFEPAAEEVLDGLSSLEGFVSARVLDANGGVFASIGNEERPDPTMQVTSYPLIWEDGERLGTFELVVSREQSRAAVLGHRIRSGGLAVAIFAAFAVAIVAVARSIARPLMELSGRLPSLGQVDDPIPHQNRGDTVGDLARGLSSFGNTLVERDRLQREEAAARTAAAARAAEALENRANLSAVEAQAAQDEADRQRKEVLRARSLEQEREDWTAVLVQVSSTLTVALGALSKGQLDARIEAPFPEEYEPLRLAVNAAIAQLAVTVRQITASTANLDEMSDRVRSEAEALASRAETDATKAELSAAALSSIADRVSETAAMTQSAEAEMASVRKALSSMRDRMRESTDAMARIDDVARAIVQIAQTSDGVARQTNLLALNAAVEASHAGDMGRGFAVIAAEVRQLAQQSAASAAEVRSLIHQCQDAVGDAVNAALAADDALGGVDRSIDDVGDVVAEIEAAGRLDAEAASTLQASARDLDAAIAQNAETASALRGTVAGLRHTVGCVGRAVERFELPQNNSGRAEPSAVPGPADVALLEPSTRHARRAG</sequence>
<dbReference type="EMBL" id="CXSU01000012">
    <property type="protein sequence ID" value="CTQ51442.1"/>
    <property type="molecule type" value="Genomic_DNA"/>
</dbReference>
<keyword evidence="10" id="KW-1185">Reference proteome</keyword>
<feature type="coiled-coil region" evidence="4">
    <location>
        <begin position="230"/>
        <end position="278"/>
    </location>
</feature>
<dbReference type="STRING" id="420998.JDO7802_03482"/>
<keyword evidence="1" id="KW-0145">Chemotaxis</keyword>
<evidence type="ECO:0000259" key="7">
    <source>
        <dbReference type="PROSITE" id="PS50111"/>
    </source>
</evidence>
<evidence type="ECO:0000256" key="4">
    <source>
        <dbReference type="SAM" id="Coils"/>
    </source>
</evidence>
<feature type="transmembrane region" description="Helical" evidence="6">
    <location>
        <begin position="159"/>
        <end position="179"/>
    </location>
</feature>
<evidence type="ECO:0000256" key="1">
    <source>
        <dbReference type="ARBA" id="ARBA00022500"/>
    </source>
</evidence>
<feature type="region of interest" description="Disordered" evidence="5">
    <location>
        <begin position="589"/>
        <end position="621"/>
    </location>
</feature>
<dbReference type="Pfam" id="PF00015">
    <property type="entry name" value="MCPsignal"/>
    <property type="match status" value="1"/>
</dbReference>
<evidence type="ECO:0000259" key="8">
    <source>
        <dbReference type="PROSITE" id="PS50885"/>
    </source>
</evidence>
<evidence type="ECO:0000256" key="2">
    <source>
        <dbReference type="ARBA" id="ARBA00029447"/>
    </source>
</evidence>
<keyword evidence="6" id="KW-0472">Membrane</keyword>
<accession>A0A0M6YM48</accession>
<evidence type="ECO:0000313" key="10">
    <source>
        <dbReference type="Proteomes" id="UP000049222"/>
    </source>
</evidence>
<dbReference type="GO" id="GO:0006935">
    <property type="term" value="P:chemotaxis"/>
    <property type="evidence" value="ECO:0007669"/>
    <property type="project" value="UniProtKB-KW"/>
</dbReference>
<dbReference type="GO" id="GO:0007165">
    <property type="term" value="P:signal transduction"/>
    <property type="evidence" value="ECO:0007669"/>
    <property type="project" value="UniProtKB-KW"/>
</dbReference>
<evidence type="ECO:0000256" key="3">
    <source>
        <dbReference type="PROSITE-ProRule" id="PRU00284"/>
    </source>
</evidence>
<dbReference type="PANTHER" id="PTHR43531:SF11">
    <property type="entry name" value="METHYL-ACCEPTING CHEMOTAXIS PROTEIN 3"/>
    <property type="match status" value="1"/>
</dbReference>
<dbReference type="InterPro" id="IPR004089">
    <property type="entry name" value="MCPsignal_dom"/>
</dbReference>
<dbReference type="PROSITE" id="PS50885">
    <property type="entry name" value="HAMP"/>
    <property type="match status" value="1"/>
</dbReference>
<keyword evidence="6" id="KW-1133">Transmembrane helix</keyword>
<dbReference type="PROSITE" id="PS50111">
    <property type="entry name" value="CHEMOTAXIS_TRANSDUC_2"/>
    <property type="match status" value="1"/>
</dbReference>
<dbReference type="InterPro" id="IPR003660">
    <property type="entry name" value="HAMP_dom"/>
</dbReference>
<dbReference type="SMART" id="SM00283">
    <property type="entry name" value="MA"/>
    <property type="match status" value="1"/>
</dbReference>
<proteinExistence type="inferred from homology"/>
<evidence type="ECO:0000256" key="6">
    <source>
        <dbReference type="SAM" id="Phobius"/>
    </source>
</evidence>
<keyword evidence="3" id="KW-0807">Transducer</keyword>
<dbReference type="Gene3D" id="1.10.287.950">
    <property type="entry name" value="Methyl-accepting chemotaxis protein"/>
    <property type="match status" value="1"/>
</dbReference>
<dbReference type="Proteomes" id="UP000049222">
    <property type="component" value="Unassembled WGS sequence"/>
</dbReference>
<reference evidence="9 10" key="1">
    <citation type="submission" date="2015-07" db="EMBL/GenBank/DDBJ databases">
        <authorList>
            <person name="Noorani M."/>
        </authorList>
    </citation>
    <scope>NUCLEOTIDE SEQUENCE [LARGE SCALE GENOMIC DNA]</scope>
    <source>
        <strain evidence="9 10">CECT 7802</strain>
    </source>
</reference>
<dbReference type="OrthoDB" id="8482111at2"/>
<evidence type="ECO:0000256" key="5">
    <source>
        <dbReference type="SAM" id="MobiDB-lite"/>
    </source>
</evidence>
<dbReference type="AlphaFoldDB" id="A0A0M6YM48"/>
<feature type="transmembrane region" description="Helical" evidence="6">
    <location>
        <begin position="21"/>
        <end position="44"/>
    </location>
</feature>
<dbReference type="RefSeq" id="WP_055087136.1">
    <property type="nucleotide sequence ID" value="NZ_CXSU01000012.1"/>
</dbReference>
<organism evidence="9 10">
    <name type="scientific">Jannaschia donghaensis</name>
    <dbReference type="NCBI Taxonomy" id="420998"/>
    <lineage>
        <taxon>Bacteria</taxon>
        <taxon>Pseudomonadati</taxon>
        <taxon>Pseudomonadota</taxon>
        <taxon>Alphaproteobacteria</taxon>
        <taxon>Rhodobacterales</taxon>
        <taxon>Roseobacteraceae</taxon>
        <taxon>Jannaschia</taxon>
    </lineage>
</organism>